<feature type="compositionally biased region" description="Low complexity" evidence="1">
    <location>
        <begin position="867"/>
        <end position="877"/>
    </location>
</feature>
<dbReference type="RefSeq" id="WP_142080537.1">
    <property type="nucleotide sequence ID" value="NZ_VFPT01000001.1"/>
</dbReference>
<name>A0A543KCS8_9RHOB</name>
<evidence type="ECO:0008006" key="5">
    <source>
        <dbReference type="Google" id="ProtNLM"/>
    </source>
</evidence>
<reference evidence="3 4" key="1">
    <citation type="submission" date="2019-06" db="EMBL/GenBank/DDBJ databases">
        <title>Genomic Encyclopedia of Archaeal and Bacterial Type Strains, Phase II (KMG-II): from individual species to whole genera.</title>
        <authorList>
            <person name="Goeker M."/>
        </authorList>
    </citation>
    <scope>NUCLEOTIDE SEQUENCE [LARGE SCALE GENOMIC DNA]</scope>
    <source>
        <strain evidence="3 4">DSM 18423</strain>
    </source>
</reference>
<dbReference type="SUPFAM" id="SSF53067">
    <property type="entry name" value="Actin-like ATPase domain"/>
    <property type="match status" value="1"/>
</dbReference>
<dbReference type="Gene3D" id="2.30.30.830">
    <property type="match status" value="1"/>
</dbReference>
<feature type="compositionally biased region" description="Basic and acidic residues" evidence="1">
    <location>
        <begin position="434"/>
        <end position="451"/>
    </location>
</feature>
<dbReference type="AlphaFoldDB" id="A0A543KCS8"/>
<comment type="caution">
    <text evidence="3">The sequence shown here is derived from an EMBL/GenBank/DDBJ whole genome shotgun (WGS) entry which is preliminary data.</text>
</comment>
<keyword evidence="2" id="KW-1133">Transmembrane helix</keyword>
<keyword evidence="4" id="KW-1185">Reference proteome</keyword>
<evidence type="ECO:0000256" key="2">
    <source>
        <dbReference type="SAM" id="Phobius"/>
    </source>
</evidence>
<proteinExistence type="predicted"/>
<dbReference type="Proteomes" id="UP000320582">
    <property type="component" value="Unassembled WGS sequence"/>
</dbReference>
<dbReference type="InterPro" id="IPR043129">
    <property type="entry name" value="ATPase_NBD"/>
</dbReference>
<feature type="region of interest" description="Disordered" evidence="1">
    <location>
        <begin position="619"/>
        <end position="798"/>
    </location>
</feature>
<evidence type="ECO:0000256" key="1">
    <source>
        <dbReference type="SAM" id="MobiDB-lite"/>
    </source>
</evidence>
<feature type="compositionally biased region" description="Low complexity" evidence="1">
    <location>
        <begin position="646"/>
        <end position="679"/>
    </location>
</feature>
<feature type="compositionally biased region" description="Low complexity" evidence="1">
    <location>
        <begin position="289"/>
        <end position="303"/>
    </location>
</feature>
<feature type="compositionally biased region" description="Basic and acidic residues" evidence="1">
    <location>
        <begin position="237"/>
        <end position="255"/>
    </location>
</feature>
<feature type="compositionally biased region" description="Low complexity" evidence="1">
    <location>
        <begin position="195"/>
        <end position="222"/>
    </location>
</feature>
<gene>
    <name evidence="3" type="ORF">BD293_1514</name>
</gene>
<feature type="compositionally biased region" description="Basic and acidic residues" evidence="1">
    <location>
        <begin position="463"/>
        <end position="475"/>
    </location>
</feature>
<dbReference type="EMBL" id="VFPT01000001">
    <property type="protein sequence ID" value="TQM92893.1"/>
    <property type="molecule type" value="Genomic_DNA"/>
</dbReference>
<feature type="compositionally biased region" description="Low complexity" evidence="1">
    <location>
        <begin position="256"/>
        <end position="269"/>
    </location>
</feature>
<feature type="compositionally biased region" description="Low complexity" evidence="1">
    <location>
        <begin position="711"/>
        <end position="722"/>
    </location>
</feature>
<keyword evidence="2" id="KW-0472">Membrane</keyword>
<feature type="region of interest" description="Disordered" evidence="1">
    <location>
        <begin position="860"/>
        <end position="902"/>
    </location>
</feature>
<protein>
    <recommendedName>
        <fullName evidence="5">Type IV pilus biogenesis protein PilP</fullName>
    </recommendedName>
</protein>
<feature type="region of interest" description="Disordered" evidence="1">
    <location>
        <begin position="183"/>
        <end position="366"/>
    </location>
</feature>
<evidence type="ECO:0000313" key="4">
    <source>
        <dbReference type="Proteomes" id="UP000320582"/>
    </source>
</evidence>
<organism evidence="3 4">
    <name type="scientific">Roseinatronobacter monicus</name>
    <dbReference type="NCBI Taxonomy" id="393481"/>
    <lineage>
        <taxon>Bacteria</taxon>
        <taxon>Pseudomonadati</taxon>
        <taxon>Pseudomonadota</taxon>
        <taxon>Alphaproteobacteria</taxon>
        <taxon>Rhodobacterales</taxon>
        <taxon>Paracoccaceae</taxon>
        <taxon>Roseinatronobacter</taxon>
    </lineage>
</organism>
<feature type="region of interest" description="Disordered" evidence="1">
    <location>
        <begin position="390"/>
        <end position="475"/>
    </location>
</feature>
<dbReference type="OrthoDB" id="7870459at2"/>
<keyword evidence="2" id="KW-0812">Transmembrane</keyword>
<sequence>MKPNFALGLTVDGVTLWHRDATGWLRVGAVALNSPDMEAQMRDMSRVASALAPEGVTTKLVIPDDQILYCDLAIAGRTPEEQEQELRAQLGGRTPYPVEELVLDWSLTSGKGDAQAVVVARETILEAEEFANLYGLNPVSAVAEAKNSKTTREPFFGATRSAQKIVPDIAQIERDHTPLVETGLVTLPDPEPVVEKPATVPAKAPTEAAKTAPPADAKPAPATKEKTPAPVGATDAPKSDKAATPDKAAKPDDASKTPAKTAAPPAGTKSEAERKAYASSQAATDRKSALLAKLSAAKPSILSQTKDSSDRKYGLGQLLGGKKSDATTPPEPAADLPRPAADVAAFRSRRGDSAPERTASAMPKPLGRNFSALVRGKTLGAKAAFAAALSGGAKKADASTSAPAAQPETGAASSKAWVSPLASTGKPSQAKAKAKPDAKAAAKIPAAEKPKVQAARKGPLETLQERGERKQSSEAERLTIFGARNNQDIQPAGKNRALLVLGGVGLVLVAAAIWAGYFFANQPGGLQLAQEPAQDIALEPEITAPEQPATALEDIEAALGLEDAAQQLPLDTTEGAIAPDSATAEETEATPDTAVSAQDPQAGRIAGLRSVALLPPQEAAPLPSAPAAPAPFGSEPLAPLREEVEQAAAAADAAPDETATPAEDAAPALPAGEELLEIAVSDGTPSVVPPTRPEGLAPELEAPAEPEAVPEPEAAAEQVPVDPTDESLLEILVTPGSPSVTPPTRPEGIAPEQQTPAEGATDAEPQPSHAGDVQELPPETPTDADAAAESDEAALSTPSAGALALTALRPAARPEALAIDLPDADQTPSFSDASDLAVAASLRPGSRPSQFSAVVQRTLRAAETPRQEQQQQQQQQQSEPIQTARAAVPDAPPIPTSASVSREATQARAINLRQINLLGVMGTSSERRALVRLSNGRVVTVRVGETLDGGQVTAIGDDELRYSRRGRNVVLRIAS</sequence>
<evidence type="ECO:0000313" key="3">
    <source>
        <dbReference type="EMBL" id="TQM92893.1"/>
    </source>
</evidence>
<feature type="transmembrane region" description="Helical" evidence="2">
    <location>
        <begin position="497"/>
        <end position="520"/>
    </location>
</feature>
<accession>A0A543KCS8</accession>